<dbReference type="InterPro" id="IPR000801">
    <property type="entry name" value="Esterase-like"/>
</dbReference>
<evidence type="ECO:0000256" key="7">
    <source>
        <dbReference type="PIRSR" id="PIRSR614186-1"/>
    </source>
</evidence>
<evidence type="ECO:0000313" key="10">
    <source>
        <dbReference type="Proteomes" id="UP000288716"/>
    </source>
</evidence>
<evidence type="ECO:0000256" key="2">
    <source>
        <dbReference type="ARBA" id="ARBA00005622"/>
    </source>
</evidence>
<dbReference type="Pfam" id="PF00756">
    <property type="entry name" value="Esterase"/>
    <property type="match status" value="1"/>
</dbReference>
<organism evidence="9 10">
    <name type="scientific">Leptotrombidium deliense</name>
    <dbReference type="NCBI Taxonomy" id="299467"/>
    <lineage>
        <taxon>Eukaryota</taxon>
        <taxon>Metazoa</taxon>
        <taxon>Ecdysozoa</taxon>
        <taxon>Arthropoda</taxon>
        <taxon>Chelicerata</taxon>
        <taxon>Arachnida</taxon>
        <taxon>Acari</taxon>
        <taxon>Acariformes</taxon>
        <taxon>Trombidiformes</taxon>
        <taxon>Prostigmata</taxon>
        <taxon>Anystina</taxon>
        <taxon>Parasitengona</taxon>
        <taxon>Trombiculoidea</taxon>
        <taxon>Trombiculidae</taxon>
        <taxon>Leptotrombidium</taxon>
    </lineage>
</organism>
<comment type="similarity">
    <text evidence="2 8">Belongs to the esterase D family.</text>
</comment>
<evidence type="ECO:0000313" key="9">
    <source>
        <dbReference type="EMBL" id="RWS20371.1"/>
    </source>
</evidence>
<dbReference type="AlphaFoldDB" id="A0A443RYE9"/>
<evidence type="ECO:0000256" key="6">
    <source>
        <dbReference type="ARBA" id="ARBA00022801"/>
    </source>
</evidence>
<feature type="active site" description="Charge relay system" evidence="7">
    <location>
        <position position="261"/>
    </location>
</feature>
<dbReference type="FunFam" id="3.40.50.1820:FF:000334">
    <property type="entry name" value="S-formylglutathione hydrolase"/>
    <property type="match status" value="1"/>
</dbReference>
<dbReference type="InterPro" id="IPR029058">
    <property type="entry name" value="AB_hydrolase_fold"/>
</dbReference>
<dbReference type="GO" id="GO:0052689">
    <property type="term" value="F:carboxylic ester hydrolase activity"/>
    <property type="evidence" value="ECO:0007669"/>
    <property type="project" value="UniProtKB-KW"/>
</dbReference>
<comment type="function">
    <text evidence="1 8">Serine hydrolase involved in the detoxification of formaldehyde.</text>
</comment>
<dbReference type="InterPro" id="IPR014186">
    <property type="entry name" value="S-formylglutathione_hydrol"/>
</dbReference>
<dbReference type="GO" id="GO:0018738">
    <property type="term" value="F:S-formylglutathione hydrolase activity"/>
    <property type="evidence" value="ECO:0007669"/>
    <property type="project" value="UniProtKB-EC"/>
</dbReference>
<evidence type="ECO:0000256" key="5">
    <source>
        <dbReference type="ARBA" id="ARBA00022487"/>
    </source>
</evidence>
<dbReference type="EC" id="3.1.2.12" evidence="3 8"/>
<reference evidence="9 10" key="1">
    <citation type="journal article" date="2018" name="Gigascience">
        <title>Genomes of trombidid mites reveal novel predicted allergens and laterally-transferred genes associated with secondary metabolism.</title>
        <authorList>
            <person name="Dong X."/>
            <person name="Chaisiri K."/>
            <person name="Xia D."/>
            <person name="Armstrong S.D."/>
            <person name="Fang Y."/>
            <person name="Donnelly M.J."/>
            <person name="Kadowaki T."/>
            <person name="McGarry J.W."/>
            <person name="Darby A.C."/>
            <person name="Makepeace B.L."/>
        </authorList>
    </citation>
    <scope>NUCLEOTIDE SEQUENCE [LARGE SCALE GENOMIC DNA]</scope>
    <source>
        <strain evidence="9">UoL-UT</strain>
    </source>
</reference>
<dbReference type="PANTHER" id="PTHR10061">
    <property type="entry name" value="S-FORMYLGLUTATHIONE HYDROLASE"/>
    <property type="match status" value="1"/>
</dbReference>
<comment type="caution">
    <text evidence="9">The sequence shown here is derived from an EMBL/GenBank/DDBJ whole genome shotgun (WGS) entry which is preliminary data.</text>
</comment>
<accession>A0A443RYE9</accession>
<evidence type="ECO:0000256" key="3">
    <source>
        <dbReference type="ARBA" id="ARBA00012479"/>
    </source>
</evidence>
<dbReference type="SUPFAM" id="SSF53474">
    <property type="entry name" value="alpha/beta-Hydrolases"/>
    <property type="match status" value="1"/>
</dbReference>
<keyword evidence="5 8" id="KW-0719">Serine esterase</keyword>
<sequence length="284" mass="32255">MVLKQLENAKCFGGYQRVYSHFSDTTKCEMKFSIYVPPAVEEGEKVPLIYWLSGLTCTEQNFIIKSGFQKIAAKYKVCVVGPDTSPRGCNIEGEDKDWDFGTGAGFYVDATESKFKENYRMFSYVTRELPDLIEKNFDFLIPGKRSIFGHSMGGHGALICALKNPGLYQCCTAFAPISNPSKGPWGRKAFTGYLGSNEESWKEWDATCLVKNYNGPYLHFLIDQGSADPYLKDELLPKNFIEACAEAKIPIVYREHDGYDHGFYFISTFLEDHFERHAKILYSN</sequence>
<keyword evidence="8" id="KW-0963">Cytoplasm</keyword>
<dbReference type="Gene3D" id="3.40.50.1820">
    <property type="entry name" value="alpha/beta hydrolase"/>
    <property type="match status" value="1"/>
</dbReference>
<evidence type="ECO:0000256" key="8">
    <source>
        <dbReference type="RuleBase" id="RU363068"/>
    </source>
</evidence>
<feature type="active site" description="Charge relay system" evidence="7">
    <location>
        <position position="228"/>
    </location>
</feature>
<protein>
    <recommendedName>
        <fullName evidence="4 8">S-formylglutathione hydrolase</fullName>
        <ecNumber evidence="3 8">3.1.2.12</ecNumber>
    </recommendedName>
</protein>
<evidence type="ECO:0000256" key="4">
    <source>
        <dbReference type="ARBA" id="ARBA00016774"/>
    </source>
</evidence>
<dbReference type="STRING" id="299467.A0A443RYE9"/>
<comment type="catalytic activity">
    <reaction evidence="8">
        <text>S-formylglutathione + H2O = formate + glutathione + H(+)</text>
        <dbReference type="Rhea" id="RHEA:14961"/>
        <dbReference type="ChEBI" id="CHEBI:15377"/>
        <dbReference type="ChEBI" id="CHEBI:15378"/>
        <dbReference type="ChEBI" id="CHEBI:15740"/>
        <dbReference type="ChEBI" id="CHEBI:57688"/>
        <dbReference type="ChEBI" id="CHEBI:57925"/>
        <dbReference type="EC" id="3.1.2.12"/>
    </reaction>
</comment>
<gene>
    <name evidence="9" type="ORF">B4U80_01569</name>
</gene>
<dbReference type="GO" id="GO:0005829">
    <property type="term" value="C:cytosol"/>
    <property type="evidence" value="ECO:0007669"/>
    <property type="project" value="TreeGrafter"/>
</dbReference>
<dbReference type="Proteomes" id="UP000288716">
    <property type="component" value="Unassembled WGS sequence"/>
</dbReference>
<dbReference type="GO" id="GO:0046294">
    <property type="term" value="P:formaldehyde catabolic process"/>
    <property type="evidence" value="ECO:0007669"/>
    <property type="project" value="InterPro"/>
</dbReference>
<proteinExistence type="inferred from homology"/>
<dbReference type="OrthoDB" id="420518at2759"/>
<comment type="subcellular location">
    <subcellularLocation>
        <location evidence="8">Cytoplasm</location>
    </subcellularLocation>
</comment>
<name>A0A443RYE9_9ACAR</name>
<keyword evidence="10" id="KW-1185">Reference proteome</keyword>
<dbReference type="EMBL" id="NCKV01018033">
    <property type="protein sequence ID" value="RWS20371.1"/>
    <property type="molecule type" value="Genomic_DNA"/>
</dbReference>
<dbReference type="VEuPathDB" id="VectorBase:LDEU011669"/>
<feature type="active site" description="Charge relay system" evidence="7">
    <location>
        <position position="151"/>
    </location>
</feature>
<dbReference type="PANTHER" id="PTHR10061:SF0">
    <property type="entry name" value="S-FORMYLGLUTATHIONE HYDROLASE"/>
    <property type="match status" value="1"/>
</dbReference>
<evidence type="ECO:0000256" key="1">
    <source>
        <dbReference type="ARBA" id="ARBA00002608"/>
    </source>
</evidence>
<dbReference type="NCBIfam" id="TIGR02821">
    <property type="entry name" value="fghA_ester_D"/>
    <property type="match status" value="1"/>
</dbReference>
<keyword evidence="6 8" id="KW-0378">Hydrolase</keyword>